<evidence type="ECO:0000313" key="6">
    <source>
        <dbReference type="EMBL" id="VDP04894.1"/>
    </source>
</evidence>
<dbReference type="InterPro" id="IPR005821">
    <property type="entry name" value="Ion_trans_dom"/>
</dbReference>
<dbReference type="WBParaSite" id="SCUD_0000652001-mRNA-1">
    <property type="protein sequence ID" value="SCUD_0000652001-mRNA-1"/>
    <property type="gene ID" value="SCUD_0000652001"/>
</dbReference>
<evidence type="ECO:0000256" key="2">
    <source>
        <dbReference type="ARBA" id="ARBA00022692"/>
    </source>
</evidence>
<dbReference type="SUPFAM" id="SSF81324">
    <property type="entry name" value="Voltage-gated potassium channels"/>
    <property type="match status" value="1"/>
</dbReference>
<dbReference type="Gene3D" id="1.20.120.350">
    <property type="entry name" value="Voltage-gated potassium channels. Chain C"/>
    <property type="match status" value="1"/>
</dbReference>
<reference evidence="8" key="1">
    <citation type="submission" date="2016-06" db="UniProtKB">
        <authorList>
            <consortium name="WormBaseParasite"/>
        </authorList>
    </citation>
    <scope>IDENTIFICATION</scope>
</reference>
<name>A0A183JUX7_9TREM</name>
<reference evidence="6 7" key="2">
    <citation type="submission" date="2018-11" db="EMBL/GenBank/DDBJ databases">
        <authorList>
            <consortium name="Pathogen Informatics"/>
        </authorList>
    </citation>
    <scope>NUCLEOTIDE SEQUENCE [LARGE SCALE GENOMIC DNA]</scope>
    <source>
        <strain evidence="6">Dakar</strain>
        <strain evidence="7">Dakar, Senegal</strain>
    </source>
</reference>
<accession>A0A183JUX7</accession>
<evidence type="ECO:0000256" key="3">
    <source>
        <dbReference type="ARBA" id="ARBA00022989"/>
    </source>
</evidence>
<dbReference type="Proteomes" id="UP000279833">
    <property type="component" value="Unassembled WGS sequence"/>
</dbReference>
<evidence type="ECO:0000313" key="7">
    <source>
        <dbReference type="Proteomes" id="UP000279833"/>
    </source>
</evidence>
<comment type="subcellular location">
    <subcellularLocation>
        <location evidence="1">Membrane</location>
        <topology evidence="1">Multi-pass membrane protein</topology>
    </subcellularLocation>
</comment>
<feature type="domain" description="Ion transport" evidence="5">
    <location>
        <begin position="41"/>
        <end position="85"/>
    </location>
</feature>
<keyword evidence="4" id="KW-0472">Membrane</keyword>
<gene>
    <name evidence="6" type="ORF">SCUD_LOCUS6521</name>
</gene>
<dbReference type="Pfam" id="PF00520">
    <property type="entry name" value="Ion_trans"/>
    <property type="match status" value="1"/>
</dbReference>
<evidence type="ECO:0000256" key="4">
    <source>
        <dbReference type="ARBA" id="ARBA00023136"/>
    </source>
</evidence>
<dbReference type="EMBL" id="UZAK01014920">
    <property type="protein sequence ID" value="VDP04894.1"/>
    <property type="molecule type" value="Genomic_DNA"/>
</dbReference>
<protein>
    <submittedName>
        <fullName evidence="8">Ion_trans domain-containing protein</fullName>
    </submittedName>
</protein>
<evidence type="ECO:0000313" key="8">
    <source>
        <dbReference type="WBParaSite" id="SCUD_0000652001-mRNA-1"/>
    </source>
</evidence>
<dbReference type="STRING" id="6186.A0A183JUX7"/>
<dbReference type="AlphaFoldDB" id="A0A183JUX7"/>
<dbReference type="GO" id="GO:0005216">
    <property type="term" value="F:monoatomic ion channel activity"/>
    <property type="evidence" value="ECO:0007669"/>
    <property type="project" value="InterPro"/>
</dbReference>
<evidence type="ECO:0000256" key="1">
    <source>
        <dbReference type="ARBA" id="ARBA00004141"/>
    </source>
</evidence>
<keyword evidence="7" id="KW-1185">Reference proteome</keyword>
<proteinExistence type="predicted"/>
<dbReference type="GO" id="GO:0016020">
    <property type="term" value="C:membrane"/>
    <property type="evidence" value="ECO:0007669"/>
    <property type="project" value="UniProtKB-SubCell"/>
</dbReference>
<keyword evidence="2" id="KW-0812">Transmembrane</keyword>
<keyword evidence="3" id="KW-1133">Transmembrane helix</keyword>
<organism evidence="8">
    <name type="scientific">Schistosoma curassoni</name>
    <dbReference type="NCBI Taxonomy" id="6186"/>
    <lineage>
        <taxon>Eukaryota</taxon>
        <taxon>Metazoa</taxon>
        <taxon>Spiralia</taxon>
        <taxon>Lophotrochozoa</taxon>
        <taxon>Platyhelminthes</taxon>
        <taxon>Trematoda</taxon>
        <taxon>Digenea</taxon>
        <taxon>Strigeidida</taxon>
        <taxon>Schistosomatoidea</taxon>
        <taxon>Schistosomatidae</taxon>
        <taxon>Schistosoma</taxon>
    </lineage>
</organism>
<sequence length="103" mass="12249">MIQINLYCILKYETSVFYFIYYRPDYTDANMGIPDWETQKYQSYCSTLVYLNTAFTAMFTMECLLKLIAFGPKVRNTIYTDFFNIDYIVSWLKAINTDTLDIC</sequence>
<dbReference type="InterPro" id="IPR027359">
    <property type="entry name" value="Volt_channel_dom_sf"/>
</dbReference>
<evidence type="ECO:0000259" key="5">
    <source>
        <dbReference type="Pfam" id="PF00520"/>
    </source>
</evidence>